<feature type="region of interest" description="Disordered" evidence="1">
    <location>
        <begin position="145"/>
        <end position="243"/>
    </location>
</feature>
<feature type="compositionally biased region" description="Basic residues" evidence="1">
    <location>
        <begin position="685"/>
        <end position="704"/>
    </location>
</feature>
<proteinExistence type="predicted"/>
<feature type="compositionally biased region" description="Basic and acidic residues" evidence="1">
    <location>
        <begin position="535"/>
        <end position="570"/>
    </location>
</feature>
<feature type="compositionally biased region" description="Polar residues" evidence="1">
    <location>
        <begin position="189"/>
        <end position="203"/>
    </location>
</feature>
<evidence type="ECO:0000313" key="3">
    <source>
        <dbReference type="Proteomes" id="UP000614350"/>
    </source>
</evidence>
<organism evidence="2 3">
    <name type="scientific">Vespula vulgaris</name>
    <name type="common">Yellow jacket</name>
    <name type="synonym">Wasp</name>
    <dbReference type="NCBI Taxonomy" id="7454"/>
    <lineage>
        <taxon>Eukaryota</taxon>
        <taxon>Metazoa</taxon>
        <taxon>Ecdysozoa</taxon>
        <taxon>Arthropoda</taxon>
        <taxon>Hexapoda</taxon>
        <taxon>Insecta</taxon>
        <taxon>Pterygota</taxon>
        <taxon>Neoptera</taxon>
        <taxon>Endopterygota</taxon>
        <taxon>Hymenoptera</taxon>
        <taxon>Apocrita</taxon>
        <taxon>Aculeata</taxon>
        <taxon>Vespoidea</taxon>
        <taxon>Vespidae</taxon>
        <taxon>Vespinae</taxon>
        <taxon>Vespula</taxon>
    </lineage>
</organism>
<feature type="region of interest" description="Disordered" evidence="1">
    <location>
        <begin position="535"/>
        <end position="579"/>
    </location>
</feature>
<gene>
    <name evidence="2" type="ORF">HZH66_010452</name>
</gene>
<reference evidence="2" key="1">
    <citation type="journal article" date="2020" name="G3 (Bethesda)">
        <title>High-Quality Assemblies for Three Invasive Social Wasps from the &lt;i&gt;Vespula&lt;/i&gt; Genus.</title>
        <authorList>
            <person name="Harrop T.W.R."/>
            <person name="Guhlin J."/>
            <person name="McLaughlin G.M."/>
            <person name="Permina E."/>
            <person name="Stockwell P."/>
            <person name="Gilligan J."/>
            <person name="Le Lec M.F."/>
            <person name="Gruber M.A.M."/>
            <person name="Quinn O."/>
            <person name="Lovegrove M."/>
            <person name="Duncan E.J."/>
            <person name="Remnant E.J."/>
            <person name="Van Eeckhoven J."/>
            <person name="Graham B."/>
            <person name="Knapp R.A."/>
            <person name="Langford K.W."/>
            <person name="Kronenberg Z."/>
            <person name="Press M.O."/>
            <person name="Eacker S.M."/>
            <person name="Wilson-Rankin E.E."/>
            <person name="Purcell J."/>
            <person name="Lester P.J."/>
            <person name="Dearden P.K."/>
        </authorList>
    </citation>
    <scope>NUCLEOTIDE SEQUENCE</scope>
    <source>
        <strain evidence="2">Marl-1</strain>
    </source>
</reference>
<dbReference type="AlphaFoldDB" id="A0A834MYK4"/>
<protein>
    <submittedName>
        <fullName evidence="2">Uncharacterized protein</fullName>
    </submittedName>
</protein>
<feature type="compositionally biased region" description="Basic residues" evidence="1">
    <location>
        <begin position="736"/>
        <end position="747"/>
    </location>
</feature>
<feature type="compositionally biased region" description="Basic and acidic residues" evidence="1">
    <location>
        <begin position="668"/>
        <end position="684"/>
    </location>
</feature>
<dbReference type="Proteomes" id="UP000614350">
    <property type="component" value="Unassembled WGS sequence"/>
</dbReference>
<evidence type="ECO:0000256" key="1">
    <source>
        <dbReference type="SAM" id="MobiDB-lite"/>
    </source>
</evidence>
<sequence length="997" mass="115716">MKPENHIKENDDKIDINNVEDKCKFHECKIYTGWQHEWISPKRLNRIHPIKIREVVRGPFYSPKLLKISPLVSISSCEGSCNTTRYRKTYGGIPDPWKECLAIRGYCSKEKYDQILKSSCVSRCMRFWITETVWKKMGLPFIQGIPDPNKDSSDIQISKSPSKQEKDLKSEDSKPLLNSLEKTVVEKNSIPSNAIPPSNLIDTSEQETTENEKLKQPEEHDEEVPDTENHKNHSKKNSLVKKLDGNNYVNSKYELISCKYNNISKPKETKFIQVHYPSSLNVGTQTSLERLHRVACQHSSFQTFLKIARKAILPRKMYKNLKEKWARKRCRPVLQHQSRYFPSRVASCHCMQVTKKDLPNKITRKPSDKSTSDHIGNNYCSHCKTYILKSKTSDYRSCGLIRDRNGKKTREDTSLTSYKCFREKIQKPLRENVTTQTELMTQRMNGNDLRLICSRCNYPYFKAEMGNAMDTPTDRMIEHRIFKCVSNTYDDANHHFQGKFEDENKSKVPVLRLISKQDGSNFNDLMKYEHVKDIKKNDQKKIRENNKETNSRTERNRKTYDQNDHTKEKNLNFSTGTQEPMILDNDVNANISERSKNANCTKATSVRSSNCLDRLNETLTTPNKNKISSINKFQITSADQNFYDKFPVLTGDHEKNTYSKMNSRKIKDKQEEILSHRKDGDTKSKPKPKSSSKLKIKSKVKSVHNKSNLNMNKKYNDKSNKSKSISKFKSGSKPVSKSRSKSTSKSRFKSEPDSTSKNIQAGSKVCSFKNLKNSNDIREREDLHENKRNCMTERSYNRYREESTRYKDCNPISNTSIERNEFTKSSPLRDKSQVICQKEVFTECDSCVENDNNLIDDMISYSPMNDVNVKKKINENVDNKSTSMTGFNFDPGPCIKRETYNKIIDSSGSIYSSMQNLYRNNENSNRTYSSKKNCWLSKSDNCMNSNNKQEERKNDTLHRKGNDCYLKFCNSRYFSSIQSMSDDDSSKAIYKENSIKK</sequence>
<evidence type="ECO:0000313" key="2">
    <source>
        <dbReference type="EMBL" id="KAF7389315.1"/>
    </source>
</evidence>
<keyword evidence="3" id="KW-1185">Reference proteome</keyword>
<name>A0A834MYK4_VESVU</name>
<feature type="compositionally biased region" description="Basic and acidic residues" evidence="1">
    <location>
        <begin position="162"/>
        <end position="174"/>
    </location>
</feature>
<accession>A0A834MYK4</accession>
<feature type="region of interest" description="Disordered" evidence="1">
    <location>
        <begin position="649"/>
        <end position="761"/>
    </location>
</feature>
<comment type="caution">
    <text evidence="2">The sequence shown here is derived from an EMBL/GenBank/DDBJ whole genome shotgun (WGS) entry which is preliminary data.</text>
</comment>
<feature type="compositionally biased region" description="Low complexity" evidence="1">
    <location>
        <begin position="722"/>
        <end position="735"/>
    </location>
</feature>
<dbReference type="EMBL" id="JACSEA010000011">
    <property type="protein sequence ID" value="KAF7389315.1"/>
    <property type="molecule type" value="Genomic_DNA"/>
</dbReference>